<dbReference type="GO" id="GO:0070475">
    <property type="term" value="P:rRNA base methylation"/>
    <property type="evidence" value="ECO:0007669"/>
    <property type="project" value="InterPro"/>
</dbReference>
<evidence type="ECO:0000313" key="2">
    <source>
        <dbReference type="EMBL" id="CAE7267087.1"/>
    </source>
</evidence>
<accession>A0A812MI73</accession>
<feature type="domain" description="25S rRNA (uridine-N(3))-methyltransferase BMT5-like" evidence="1">
    <location>
        <begin position="174"/>
        <end position="352"/>
    </location>
</feature>
<sequence length="445" mass="50577">MQPETANIPKPRCSWPRTLTSSPLLPLQTVVRHVLEGLNAFELKELENSGYYPDTTNEWRGPAELSAVHIAQMREMMGQSGGSLDPIQAFRAHWNLDGTQEVRLRLLCHKDVRYVMKHFDGTRPLEQVMEEAKPRPALRGLSVGAAPNFQSGSKVLGRYYRLEIIDPTTDAVVFGDANLSFALNLARHRKALGHVGRVLATTFENLETLRERYMEIDDTIKMLDDHLADVYHEVDCTRIALDPRFKNMEGSIGAVYYNFPHAGAAWVDLQPGQGHVTGFYDSHPIVNWRHENLMRLFFRNLRYFVKPGGLVKIASNMGAVGVRYSYILGSAEQNEFQHVETLPFLEWSLHRYGRAYGDRRDKKKRPGDGQGYNAQKAESDMVYTFEYRPSGRELPIQEIKFPPTFQTIMGCNDGPFKNLDAVSSKALARQLHERFIKEVSGIHVG</sequence>
<evidence type="ECO:0000259" key="1">
    <source>
        <dbReference type="Pfam" id="PF10354"/>
    </source>
</evidence>
<dbReference type="GO" id="GO:0070042">
    <property type="term" value="F:rRNA (uridine-N3-)-methyltransferase activity"/>
    <property type="evidence" value="ECO:0007669"/>
    <property type="project" value="InterPro"/>
</dbReference>
<comment type="caution">
    <text evidence="2">The sequence shown here is derived from an EMBL/GenBank/DDBJ whole genome shotgun (WGS) entry which is preliminary data.</text>
</comment>
<dbReference type="InterPro" id="IPR019446">
    <property type="entry name" value="BMT5-like"/>
</dbReference>
<proteinExistence type="predicted"/>
<organism evidence="2 3">
    <name type="scientific">Symbiodinium natans</name>
    <dbReference type="NCBI Taxonomy" id="878477"/>
    <lineage>
        <taxon>Eukaryota</taxon>
        <taxon>Sar</taxon>
        <taxon>Alveolata</taxon>
        <taxon>Dinophyceae</taxon>
        <taxon>Suessiales</taxon>
        <taxon>Symbiodiniaceae</taxon>
        <taxon>Symbiodinium</taxon>
    </lineage>
</organism>
<dbReference type="Pfam" id="PF10354">
    <property type="entry name" value="BMT5-like"/>
    <property type="match status" value="1"/>
</dbReference>
<protein>
    <recommendedName>
        <fullName evidence="1">25S rRNA (uridine-N(3))-methyltransferase BMT5-like domain-containing protein</fullName>
    </recommendedName>
</protein>
<keyword evidence="3" id="KW-1185">Reference proteome</keyword>
<evidence type="ECO:0000313" key="3">
    <source>
        <dbReference type="Proteomes" id="UP000604046"/>
    </source>
</evidence>
<gene>
    <name evidence="2" type="ORF">SNAT2548_LOCUS14143</name>
</gene>
<name>A0A812MI73_9DINO</name>
<dbReference type="EMBL" id="CAJNDS010001602">
    <property type="protein sequence ID" value="CAE7267087.1"/>
    <property type="molecule type" value="Genomic_DNA"/>
</dbReference>
<dbReference type="OrthoDB" id="407214at2759"/>
<dbReference type="Proteomes" id="UP000604046">
    <property type="component" value="Unassembled WGS sequence"/>
</dbReference>
<dbReference type="AlphaFoldDB" id="A0A812MI73"/>
<reference evidence="2" key="1">
    <citation type="submission" date="2021-02" db="EMBL/GenBank/DDBJ databases">
        <authorList>
            <person name="Dougan E. K."/>
            <person name="Rhodes N."/>
            <person name="Thang M."/>
            <person name="Chan C."/>
        </authorList>
    </citation>
    <scope>NUCLEOTIDE SEQUENCE</scope>
</reference>